<organism evidence="2 3">
    <name type="scientific">Paxillus rubicundulus Ve08.2h10</name>
    <dbReference type="NCBI Taxonomy" id="930991"/>
    <lineage>
        <taxon>Eukaryota</taxon>
        <taxon>Fungi</taxon>
        <taxon>Dikarya</taxon>
        <taxon>Basidiomycota</taxon>
        <taxon>Agaricomycotina</taxon>
        <taxon>Agaricomycetes</taxon>
        <taxon>Agaricomycetidae</taxon>
        <taxon>Boletales</taxon>
        <taxon>Paxilineae</taxon>
        <taxon>Paxillaceae</taxon>
        <taxon>Paxillus</taxon>
    </lineage>
</organism>
<feature type="compositionally biased region" description="Basic and acidic residues" evidence="1">
    <location>
        <begin position="913"/>
        <end position="927"/>
    </location>
</feature>
<reference evidence="3" key="2">
    <citation type="submission" date="2015-01" db="EMBL/GenBank/DDBJ databases">
        <title>Evolutionary Origins and Diversification of the Mycorrhizal Mutualists.</title>
        <authorList>
            <consortium name="DOE Joint Genome Institute"/>
            <consortium name="Mycorrhizal Genomics Consortium"/>
            <person name="Kohler A."/>
            <person name="Kuo A."/>
            <person name="Nagy L.G."/>
            <person name="Floudas D."/>
            <person name="Copeland A."/>
            <person name="Barry K.W."/>
            <person name="Cichocki N."/>
            <person name="Veneault-Fourrey C."/>
            <person name="LaButti K."/>
            <person name="Lindquist E.A."/>
            <person name="Lipzen A."/>
            <person name="Lundell T."/>
            <person name="Morin E."/>
            <person name="Murat C."/>
            <person name="Riley R."/>
            <person name="Ohm R."/>
            <person name="Sun H."/>
            <person name="Tunlid A."/>
            <person name="Henrissat B."/>
            <person name="Grigoriev I.V."/>
            <person name="Hibbett D.S."/>
            <person name="Martin F."/>
        </authorList>
    </citation>
    <scope>NUCLEOTIDE SEQUENCE [LARGE SCALE GENOMIC DNA]</scope>
    <source>
        <strain evidence="3">Ve08.2h10</strain>
    </source>
</reference>
<accession>A0A0D0DPL6</accession>
<keyword evidence="3" id="KW-1185">Reference proteome</keyword>
<feature type="compositionally biased region" description="Basic and acidic residues" evidence="1">
    <location>
        <begin position="826"/>
        <end position="839"/>
    </location>
</feature>
<sequence>MDRDIHSRPYNINTVAELRLRRHIREILLPYARIHLTTDHVAFTQKAVEDLLLHGIDYVPMADATSFLLPIAPFEVLLQSLDALDLKPHDERWTAPSETVRSLKSYFRPPPPARDLLSERCWHQEDETYEGLSGLCRPMSPILTNRARHETPKLGATKARASVPRTKSALTEFLALKFVSVDAGDEVPAPATDDVLDLRFKLDSSTRTKVRPFLQSVLAPPSRGRSRGGFDDTPNVNAFLQCNSPSGCPPHLDSPPLFPRIARPGHTGATNHTKGGIGEGINVGHVSAIAPMVKYAPPEFIESEVGDINGHHMEVVNGWITLTISSPPPPSLHDSALSEVDELWDVSPHGTSETSLIADKMEEVEIPRMHRFGHKNRSSHGSAAVGGTVDLLATTKKLVTHSPVVFSPLVRMVSLTPWSSSGSFITSFISAPIPMIQTPKPITSQLEILKPCTHSPRLLSSSNQSTTNSLLGQPPSACEAQVKTPLCIEDYGTDELPLDTALASIYVSTPHDPLSCILEEKLDDKEVILMDGKLRTFVSTLKKVLRSTRLGDCAATIIDFCNVPNLPPPTAHPKEPTLFPQCMQSFVIPKEPTPCEMVGGAGPVAFLRPVKGIKPLALDLSWRPFNFGKTIPTNEDAAGVGKPFQMEDDIPGYRDEKQANDARELLDLATPMLSEDVPDAIMSMDLGTSPSVWRDEENTRFEYVLTRRERSKVSGAARTIGGEAQAQQDIALNPQDQEIERAVGQNKILHHRDNPRALQTLANNLDYTTHGGDRGTVFDDSGVDIVDQGRGILSNGSQVLGWSGSPVSPKPGFQDDFLYEVDAREADKENVDERSENKENIPPWDSANEEQLANHHPNHFRAKRDRDLDATMATNLQDRNEYSNSATSPFEPLSFASQSEARGSFNDPQHSTGKRDVFVGKSRRTDEPDNYGNDGSDIAFTSRPDDTRGVKRRKLDDIVPASSRDLFSTFIGLRNQVPIPPPTLQPEDQVDTSMSRAPAVLEKTPPRVTPDDVFDQYTVRLPEHWNPATTTHRYLASMALIQKRALVHELRDDRCRVALVERYDLGGTDMIIDPDHGVLFIPLLALPAQLGSAVDRISQESWRFLNLLIVFEAYPSAQSYRADASRNTRLVPYAYSPPICKAIKKLRRTLGIAEGCGTMDPRCTIAWAFANHVEESARMVRCFGEEACANAIGQGRDVLWDEREWLEEEEREGESDLSMVQGMNTFAAFVMLYDRPLQSILDLSSEVRLEEFGQLLGPERLIGLNIVIEKSMQEMAAVHADDSDY</sequence>
<evidence type="ECO:0000313" key="3">
    <source>
        <dbReference type="Proteomes" id="UP000054538"/>
    </source>
</evidence>
<feature type="compositionally biased region" description="Polar residues" evidence="1">
    <location>
        <begin position="897"/>
        <end position="911"/>
    </location>
</feature>
<proteinExistence type="predicted"/>
<dbReference type="STRING" id="930991.A0A0D0DPL6"/>
<dbReference type="Proteomes" id="UP000054538">
    <property type="component" value="Unassembled WGS sequence"/>
</dbReference>
<reference evidence="2 3" key="1">
    <citation type="submission" date="2014-04" db="EMBL/GenBank/DDBJ databases">
        <authorList>
            <consortium name="DOE Joint Genome Institute"/>
            <person name="Kuo A."/>
            <person name="Kohler A."/>
            <person name="Jargeat P."/>
            <person name="Nagy L.G."/>
            <person name="Floudas D."/>
            <person name="Copeland A."/>
            <person name="Barry K.W."/>
            <person name="Cichocki N."/>
            <person name="Veneault-Fourrey C."/>
            <person name="LaButti K."/>
            <person name="Lindquist E.A."/>
            <person name="Lipzen A."/>
            <person name="Lundell T."/>
            <person name="Morin E."/>
            <person name="Murat C."/>
            <person name="Sun H."/>
            <person name="Tunlid A."/>
            <person name="Henrissat B."/>
            <person name="Grigoriev I.V."/>
            <person name="Hibbett D.S."/>
            <person name="Martin F."/>
            <person name="Nordberg H.P."/>
            <person name="Cantor M.N."/>
            <person name="Hua S.X."/>
        </authorList>
    </citation>
    <scope>NUCLEOTIDE SEQUENCE [LARGE SCALE GENOMIC DNA]</scope>
    <source>
        <strain evidence="2 3">Ve08.2h10</strain>
    </source>
</reference>
<feature type="region of interest" description="Disordered" evidence="1">
    <location>
        <begin position="826"/>
        <end position="849"/>
    </location>
</feature>
<dbReference type="EMBL" id="KN824823">
    <property type="protein sequence ID" value="KIL01043.1"/>
    <property type="molecule type" value="Genomic_DNA"/>
</dbReference>
<evidence type="ECO:0000313" key="2">
    <source>
        <dbReference type="EMBL" id="KIL01043.1"/>
    </source>
</evidence>
<evidence type="ECO:0000256" key="1">
    <source>
        <dbReference type="SAM" id="MobiDB-lite"/>
    </source>
</evidence>
<protein>
    <submittedName>
        <fullName evidence="2">Uncharacterized protein</fullName>
    </submittedName>
</protein>
<dbReference type="InParanoid" id="A0A0D0DPL6"/>
<dbReference type="OrthoDB" id="2422840at2759"/>
<feature type="region of interest" description="Disordered" evidence="1">
    <location>
        <begin position="795"/>
        <end position="814"/>
    </location>
</feature>
<feature type="region of interest" description="Disordered" evidence="1">
    <location>
        <begin position="897"/>
        <end position="949"/>
    </location>
</feature>
<gene>
    <name evidence="2" type="ORF">PAXRUDRAFT_7805</name>
</gene>
<dbReference type="HOGENOM" id="CLU_272015_0_0_1"/>
<name>A0A0D0DPL6_9AGAM</name>